<name>A0ABT1X924_9PROT</name>
<dbReference type="GO" id="GO:0016787">
    <property type="term" value="F:hydrolase activity"/>
    <property type="evidence" value="ECO:0007669"/>
    <property type="project" value="UniProtKB-KW"/>
</dbReference>
<dbReference type="SUPFAM" id="SSF53474">
    <property type="entry name" value="alpha/beta-Hydrolases"/>
    <property type="match status" value="1"/>
</dbReference>
<keyword evidence="4" id="KW-1185">Reference proteome</keyword>
<evidence type="ECO:0000259" key="2">
    <source>
        <dbReference type="Pfam" id="PF00561"/>
    </source>
</evidence>
<organism evidence="3 4">
    <name type="scientific">Roseomonas populi</name>
    <dbReference type="NCBI Taxonomy" id="3121582"/>
    <lineage>
        <taxon>Bacteria</taxon>
        <taxon>Pseudomonadati</taxon>
        <taxon>Pseudomonadota</taxon>
        <taxon>Alphaproteobacteria</taxon>
        <taxon>Acetobacterales</taxon>
        <taxon>Roseomonadaceae</taxon>
        <taxon>Roseomonas</taxon>
    </lineage>
</organism>
<dbReference type="Proteomes" id="UP001524642">
    <property type="component" value="Unassembled WGS sequence"/>
</dbReference>
<comment type="caution">
    <text evidence="3">The sequence shown here is derived from an EMBL/GenBank/DDBJ whole genome shotgun (WGS) entry which is preliminary data.</text>
</comment>
<feature type="domain" description="AB hydrolase-1" evidence="2">
    <location>
        <begin position="28"/>
        <end position="273"/>
    </location>
</feature>
<evidence type="ECO:0000313" key="3">
    <source>
        <dbReference type="EMBL" id="MCR0984599.1"/>
    </source>
</evidence>
<protein>
    <submittedName>
        <fullName evidence="3">Alpha/beta hydrolase</fullName>
    </submittedName>
</protein>
<dbReference type="RefSeq" id="WP_257718250.1">
    <property type="nucleotide sequence ID" value="NZ_JANJOU010000022.1"/>
</dbReference>
<dbReference type="Pfam" id="PF00561">
    <property type="entry name" value="Abhydrolase_1"/>
    <property type="match status" value="1"/>
</dbReference>
<reference evidence="3 4" key="1">
    <citation type="submission" date="2022-06" db="EMBL/GenBank/DDBJ databases">
        <title>Roseomonas CN29.</title>
        <authorList>
            <person name="Cheng Y."/>
            <person name="He X."/>
        </authorList>
    </citation>
    <scope>NUCLEOTIDE SEQUENCE [LARGE SCALE GENOMIC DNA]</scope>
    <source>
        <strain evidence="3 4">CN29</strain>
    </source>
</reference>
<evidence type="ECO:0000256" key="1">
    <source>
        <dbReference type="ARBA" id="ARBA00022801"/>
    </source>
</evidence>
<dbReference type="EMBL" id="JANJOU010000022">
    <property type="protein sequence ID" value="MCR0984599.1"/>
    <property type="molecule type" value="Genomic_DNA"/>
</dbReference>
<dbReference type="PRINTS" id="PR00111">
    <property type="entry name" value="ABHYDROLASE"/>
</dbReference>
<dbReference type="PANTHER" id="PTHR43329">
    <property type="entry name" value="EPOXIDE HYDROLASE"/>
    <property type="match status" value="1"/>
</dbReference>
<accession>A0ABT1X924</accession>
<keyword evidence="1 3" id="KW-0378">Hydrolase</keyword>
<gene>
    <name evidence="3" type="ORF">NRP21_21305</name>
</gene>
<dbReference type="InterPro" id="IPR000073">
    <property type="entry name" value="AB_hydrolase_1"/>
</dbReference>
<sequence>MQPGWREATRRVNGVDLHIVEAGDPGRPVLILLHGFPEFWWAWRKQITPLTEAGYHVVVPDMRGYNTSGKPEGVSAYHIDTLAADVVALGDAYGAERFDLVGHDWGAVISWWVAAQHPDRLRRVVVMDGPHPDVWARQALKHPTQALRSTYVAFFQLPWVPEATLGGFDFAGLKALMRGSARAETFEPGALERYAETWSRPGALTAMLNYYRALRERRGGGDPAQIAPPVLILWASDDSALERHVAEAGLALCDDGELTIIDGTSHWLHLEQPDRINAEIIGFLAKGANRPD</sequence>
<dbReference type="Gene3D" id="3.40.50.1820">
    <property type="entry name" value="alpha/beta hydrolase"/>
    <property type="match status" value="1"/>
</dbReference>
<dbReference type="InterPro" id="IPR029058">
    <property type="entry name" value="AB_hydrolase_fold"/>
</dbReference>
<evidence type="ECO:0000313" key="4">
    <source>
        <dbReference type="Proteomes" id="UP001524642"/>
    </source>
</evidence>
<proteinExistence type="predicted"/>
<dbReference type="InterPro" id="IPR000639">
    <property type="entry name" value="Epox_hydrolase-like"/>
</dbReference>
<dbReference type="PRINTS" id="PR00412">
    <property type="entry name" value="EPOXHYDRLASE"/>
</dbReference>